<reference evidence="2 3" key="1">
    <citation type="submission" date="2017-08" db="EMBL/GenBank/DDBJ databases">
        <title>Infants hospitalized years apart are colonized by the same room-sourced microbial strains.</title>
        <authorList>
            <person name="Brooks B."/>
            <person name="Olm M.R."/>
            <person name="Firek B.A."/>
            <person name="Baker R."/>
            <person name="Thomas B.C."/>
            <person name="Morowitz M.J."/>
            <person name="Banfield J.F."/>
        </authorList>
    </citation>
    <scope>NUCLEOTIDE SEQUENCE [LARGE SCALE GENOMIC DNA]</scope>
    <source>
        <strain evidence="2">S2_018_000_R2_101</strain>
    </source>
</reference>
<protein>
    <submittedName>
        <fullName evidence="2">Uncharacterized protein</fullName>
    </submittedName>
</protein>
<keyword evidence="1" id="KW-0472">Membrane</keyword>
<sequence length="217" mass="23458">MSDGPTPEIEAHKEQAAEAAAIRRRWITLGEALGVVAVIISALTLWNNYADRTAQRADKQHDEQAADAKAATLALKASTVRGGKALSLSPVKGDQVIQGQNIAFPTPLDVRSVETAGDARIDSAWFGDRLKKARTDARMGEKTRGDARLPVAITTRYLVDGAPHSDVAIYDIGYVLDGKMFGGATIRLRGLSLVEHVSEDDARRKIDARWKAISSVK</sequence>
<proteinExistence type="predicted"/>
<accession>A0A2W5A5L7</accession>
<keyword evidence="1" id="KW-0812">Transmembrane</keyword>
<evidence type="ECO:0000313" key="3">
    <source>
        <dbReference type="Proteomes" id="UP000249066"/>
    </source>
</evidence>
<comment type="caution">
    <text evidence="2">The sequence shown here is derived from an EMBL/GenBank/DDBJ whole genome shotgun (WGS) entry which is preliminary data.</text>
</comment>
<evidence type="ECO:0000313" key="2">
    <source>
        <dbReference type="EMBL" id="PZO89804.1"/>
    </source>
</evidence>
<dbReference type="EMBL" id="QFNN01000045">
    <property type="protein sequence ID" value="PZO89804.1"/>
    <property type="molecule type" value="Genomic_DNA"/>
</dbReference>
<name>A0A2W5A5L7_9SPHN</name>
<dbReference type="AlphaFoldDB" id="A0A2W5A5L7"/>
<organism evidence="2 3">
    <name type="scientific">Sphingomonas sanxanigenens</name>
    <dbReference type="NCBI Taxonomy" id="397260"/>
    <lineage>
        <taxon>Bacteria</taxon>
        <taxon>Pseudomonadati</taxon>
        <taxon>Pseudomonadota</taxon>
        <taxon>Alphaproteobacteria</taxon>
        <taxon>Sphingomonadales</taxon>
        <taxon>Sphingomonadaceae</taxon>
        <taxon>Sphingomonas</taxon>
    </lineage>
</organism>
<keyword evidence="1" id="KW-1133">Transmembrane helix</keyword>
<evidence type="ECO:0000256" key="1">
    <source>
        <dbReference type="SAM" id="Phobius"/>
    </source>
</evidence>
<gene>
    <name evidence="2" type="ORF">DI623_08920</name>
</gene>
<feature type="transmembrane region" description="Helical" evidence="1">
    <location>
        <begin position="26"/>
        <end position="46"/>
    </location>
</feature>
<dbReference type="Proteomes" id="UP000249066">
    <property type="component" value="Unassembled WGS sequence"/>
</dbReference>